<dbReference type="Proteomes" id="UP001597641">
    <property type="component" value="Unassembled WGS sequence"/>
</dbReference>
<dbReference type="InterPro" id="IPR008915">
    <property type="entry name" value="Peptidase_M50"/>
</dbReference>
<evidence type="ECO:0000313" key="10">
    <source>
        <dbReference type="Proteomes" id="UP001597641"/>
    </source>
</evidence>
<dbReference type="RefSeq" id="WP_377485898.1">
    <property type="nucleotide sequence ID" value="NZ_JBHUOX010000010.1"/>
</dbReference>
<comment type="subcellular location">
    <subcellularLocation>
        <location evidence="2">Membrane</location>
        <topology evidence="2">Multi-pass membrane protein</topology>
    </subcellularLocation>
</comment>
<keyword evidence="5 7" id="KW-1133">Transmembrane helix</keyword>
<feature type="transmembrane region" description="Helical" evidence="7">
    <location>
        <begin position="158"/>
        <end position="177"/>
    </location>
</feature>
<evidence type="ECO:0000256" key="3">
    <source>
        <dbReference type="ARBA" id="ARBA00007931"/>
    </source>
</evidence>
<evidence type="ECO:0000313" key="9">
    <source>
        <dbReference type="EMBL" id="MFD3001622.1"/>
    </source>
</evidence>
<accession>A0ABW6BX81</accession>
<organism evidence="9 10">
    <name type="scientific">Pontibacter toksunensis</name>
    <dbReference type="NCBI Taxonomy" id="1332631"/>
    <lineage>
        <taxon>Bacteria</taxon>
        <taxon>Pseudomonadati</taxon>
        <taxon>Bacteroidota</taxon>
        <taxon>Cytophagia</taxon>
        <taxon>Cytophagales</taxon>
        <taxon>Hymenobacteraceae</taxon>
        <taxon>Pontibacter</taxon>
    </lineage>
</organism>
<evidence type="ECO:0000256" key="2">
    <source>
        <dbReference type="ARBA" id="ARBA00004141"/>
    </source>
</evidence>
<evidence type="ECO:0000256" key="5">
    <source>
        <dbReference type="ARBA" id="ARBA00022989"/>
    </source>
</evidence>
<feature type="transmembrane region" description="Helical" evidence="7">
    <location>
        <begin position="125"/>
        <end position="146"/>
    </location>
</feature>
<dbReference type="GO" id="GO:0008233">
    <property type="term" value="F:peptidase activity"/>
    <property type="evidence" value="ECO:0007669"/>
    <property type="project" value="UniProtKB-KW"/>
</dbReference>
<name>A0ABW6BX81_9BACT</name>
<evidence type="ECO:0000259" key="8">
    <source>
        <dbReference type="Pfam" id="PF02163"/>
    </source>
</evidence>
<dbReference type="GO" id="GO:0006508">
    <property type="term" value="P:proteolysis"/>
    <property type="evidence" value="ECO:0007669"/>
    <property type="project" value="UniProtKB-KW"/>
</dbReference>
<comment type="similarity">
    <text evidence="3">Belongs to the peptidase M50B family.</text>
</comment>
<gene>
    <name evidence="9" type="ORF">ACFS7Z_14720</name>
</gene>
<evidence type="ECO:0000256" key="1">
    <source>
        <dbReference type="ARBA" id="ARBA00001947"/>
    </source>
</evidence>
<comment type="cofactor">
    <cofactor evidence="1">
        <name>Zn(2+)</name>
        <dbReference type="ChEBI" id="CHEBI:29105"/>
    </cofactor>
</comment>
<sequence>MTDTEEQEHAEFNFILHARSCARKKKQWKNKNHFLVTVTGRVMFGINDLPKFFLAFFLVLPVISLVHEAGHVFFAWLMGGRNIKVTIGTGDVLFRVGLLEVRQYYFWYGLCSFDNLKRNERLANILIFSGGALFNAISAVVVISLIENNRLEPNLATYQFTYFSLYYIFFALLPMPYPGGSYSDGKIILDLIRNKKNLGEKTYRVQWNEDRKQWCLLDHEHKLIQAFGDEEQALARAHEVAQSNRPSRLLNSRNGEEVEVQNYPRIPL</sequence>
<keyword evidence="9" id="KW-0645">Protease</keyword>
<proteinExistence type="inferred from homology"/>
<comment type="caution">
    <text evidence="9">The sequence shown here is derived from an EMBL/GenBank/DDBJ whole genome shotgun (WGS) entry which is preliminary data.</text>
</comment>
<protein>
    <submittedName>
        <fullName evidence="9">Site-2 protease family protein</fullName>
    </submittedName>
</protein>
<keyword evidence="4 7" id="KW-0812">Transmembrane</keyword>
<keyword evidence="9" id="KW-0378">Hydrolase</keyword>
<feature type="transmembrane region" description="Helical" evidence="7">
    <location>
        <begin position="52"/>
        <end position="77"/>
    </location>
</feature>
<feature type="domain" description="Peptidase M50" evidence="8">
    <location>
        <begin position="55"/>
        <end position="146"/>
    </location>
</feature>
<keyword evidence="10" id="KW-1185">Reference proteome</keyword>
<keyword evidence="6 7" id="KW-0472">Membrane</keyword>
<dbReference type="EMBL" id="JBHUOX010000010">
    <property type="protein sequence ID" value="MFD3001622.1"/>
    <property type="molecule type" value="Genomic_DNA"/>
</dbReference>
<evidence type="ECO:0000256" key="7">
    <source>
        <dbReference type="SAM" id="Phobius"/>
    </source>
</evidence>
<reference evidence="10" key="1">
    <citation type="journal article" date="2019" name="Int. J. Syst. Evol. Microbiol.">
        <title>The Global Catalogue of Microorganisms (GCM) 10K type strain sequencing project: providing services to taxonomists for standard genome sequencing and annotation.</title>
        <authorList>
            <consortium name="The Broad Institute Genomics Platform"/>
            <consortium name="The Broad Institute Genome Sequencing Center for Infectious Disease"/>
            <person name="Wu L."/>
            <person name="Ma J."/>
        </authorList>
    </citation>
    <scope>NUCLEOTIDE SEQUENCE [LARGE SCALE GENOMIC DNA]</scope>
    <source>
        <strain evidence="10">KCTC 23984</strain>
    </source>
</reference>
<evidence type="ECO:0000256" key="4">
    <source>
        <dbReference type="ARBA" id="ARBA00022692"/>
    </source>
</evidence>
<dbReference type="Pfam" id="PF02163">
    <property type="entry name" value="Peptidase_M50"/>
    <property type="match status" value="1"/>
</dbReference>
<evidence type="ECO:0000256" key="6">
    <source>
        <dbReference type="ARBA" id="ARBA00023136"/>
    </source>
</evidence>